<keyword evidence="2" id="KW-1185">Reference proteome</keyword>
<dbReference type="EMBL" id="KZ825480">
    <property type="protein sequence ID" value="PYI33813.1"/>
    <property type="molecule type" value="Genomic_DNA"/>
</dbReference>
<protein>
    <submittedName>
        <fullName evidence="1">Uncharacterized protein</fullName>
    </submittedName>
</protein>
<reference evidence="1 2" key="1">
    <citation type="submission" date="2018-02" db="EMBL/GenBank/DDBJ databases">
        <title>The genomes of Aspergillus section Nigri reveals drivers in fungal speciation.</title>
        <authorList>
            <consortium name="DOE Joint Genome Institute"/>
            <person name="Vesth T.C."/>
            <person name="Nybo J."/>
            <person name="Theobald S."/>
            <person name="Brandl J."/>
            <person name="Frisvad J.C."/>
            <person name="Nielsen K.F."/>
            <person name="Lyhne E.K."/>
            <person name="Kogle M.E."/>
            <person name="Kuo A."/>
            <person name="Riley R."/>
            <person name="Clum A."/>
            <person name="Nolan M."/>
            <person name="Lipzen A."/>
            <person name="Salamov A."/>
            <person name="Henrissat B."/>
            <person name="Wiebenga A."/>
            <person name="De vries R.P."/>
            <person name="Grigoriev I.V."/>
            <person name="Mortensen U.H."/>
            <person name="Andersen M.R."/>
            <person name="Baker S.E."/>
        </authorList>
    </citation>
    <scope>NUCLEOTIDE SEQUENCE [LARGE SCALE GENOMIC DNA]</scope>
    <source>
        <strain evidence="1 2">CBS 114.80</strain>
    </source>
</reference>
<evidence type="ECO:0000313" key="1">
    <source>
        <dbReference type="EMBL" id="PYI33813.1"/>
    </source>
</evidence>
<accession>A0A2V5IIB2</accession>
<organism evidence="1 2">
    <name type="scientific">Aspergillus indologenus CBS 114.80</name>
    <dbReference type="NCBI Taxonomy" id="1450541"/>
    <lineage>
        <taxon>Eukaryota</taxon>
        <taxon>Fungi</taxon>
        <taxon>Dikarya</taxon>
        <taxon>Ascomycota</taxon>
        <taxon>Pezizomycotina</taxon>
        <taxon>Eurotiomycetes</taxon>
        <taxon>Eurotiomycetidae</taxon>
        <taxon>Eurotiales</taxon>
        <taxon>Aspergillaceae</taxon>
        <taxon>Aspergillus</taxon>
        <taxon>Aspergillus subgen. Circumdati</taxon>
    </lineage>
</organism>
<sequence length="73" mass="8029">MATKARVAIRFTSMDSWQEKDEEVLKIIKDDAGTNGFPVVKTAPPLYLPPALSQEAIDKLKALDGISVEVIEE</sequence>
<gene>
    <name evidence="1" type="ORF">BP00DRAFT_444193</name>
</gene>
<evidence type="ECO:0000313" key="2">
    <source>
        <dbReference type="Proteomes" id="UP000248817"/>
    </source>
</evidence>
<proteinExistence type="predicted"/>
<dbReference type="AlphaFoldDB" id="A0A2V5IIB2"/>
<name>A0A2V5IIB2_9EURO</name>
<dbReference type="Proteomes" id="UP000248817">
    <property type="component" value="Unassembled WGS sequence"/>
</dbReference>